<dbReference type="Proteomes" id="UP001157006">
    <property type="component" value="Chromosome 5"/>
</dbReference>
<dbReference type="AlphaFoldDB" id="A0AAV1AUI0"/>
<accession>A0AAV1AUI0</accession>
<keyword evidence="2" id="KW-1185">Reference proteome</keyword>
<evidence type="ECO:0000313" key="1">
    <source>
        <dbReference type="EMBL" id="CAI8612182.1"/>
    </source>
</evidence>
<organism evidence="1 2">
    <name type="scientific">Vicia faba</name>
    <name type="common">Broad bean</name>
    <name type="synonym">Faba vulgaris</name>
    <dbReference type="NCBI Taxonomy" id="3906"/>
    <lineage>
        <taxon>Eukaryota</taxon>
        <taxon>Viridiplantae</taxon>
        <taxon>Streptophyta</taxon>
        <taxon>Embryophyta</taxon>
        <taxon>Tracheophyta</taxon>
        <taxon>Spermatophyta</taxon>
        <taxon>Magnoliopsida</taxon>
        <taxon>eudicotyledons</taxon>
        <taxon>Gunneridae</taxon>
        <taxon>Pentapetalae</taxon>
        <taxon>rosids</taxon>
        <taxon>fabids</taxon>
        <taxon>Fabales</taxon>
        <taxon>Fabaceae</taxon>
        <taxon>Papilionoideae</taxon>
        <taxon>50 kb inversion clade</taxon>
        <taxon>NPAAA clade</taxon>
        <taxon>Hologalegina</taxon>
        <taxon>IRL clade</taxon>
        <taxon>Fabeae</taxon>
        <taxon>Vicia</taxon>
    </lineage>
</organism>
<sequence>MYSFRQRSRLSESGVTYQRVWLGLAFFFVEQLSNSSSLPIFTPASDLFKVSKDQDREELLFEGAVEVYAGKAKAHNLYLCTVRKLLAGGRSTVREGEVVFLSSRHTVRLKAGEKEELLSIVFPTRLTCDQPTKGCEVGPGTKNESISVYGTEVAGRRPLNCSSAIQWWLVPIRQGYNAWSKVQYSR</sequence>
<dbReference type="EMBL" id="OX451740">
    <property type="protein sequence ID" value="CAI8612182.1"/>
    <property type="molecule type" value="Genomic_DNA"/>
</dbReference>
<reference evidence="1 2" key="1">
    <citation type="submission" date="2023-01" db="EMBL/GenBank/DDBJ databases">
        <authorList>
            <person name="Kreplak J."/>
        </authorList>
    </citation>
    <scope>NUCLEOTIDE SEQUENCE [LARGE SCALE GENOMIC DNA]</scope>
</reference>
<protein>
    <submittedName>
        <fullName evidence="1">Uncharacterized protein</fullName>
    </submittedName>
</protein>
<gene>
    <name evidence="1" type="ORF">VFH_V022080</name>
</gene>
<evidence type="ECO:0000313" key="2">
    <source>
        <dbReference type="Proteomes" id="UP001157006"/>
    </source>
</evidence>
<proteinExistence type="predicted"/>
<name>A0AAV1AUI0_VICFA</name>